<evidence type="ECO:0000313" key="7">
    <source>
        <dbReference type="Proteomes" id="UP001314170"/>
    </source>
</evidence>
<evidence type="ECO:0000256" key="3">
    <source>
        <dbReference type="ARBA" id="ARBA00047960"/>
    </source>
</evidence>
<dbReference type="InterPro" id="IPR036282">
    <property type="entry name" value="Glutathione-S-Trfase_C_sf"/>
</dbReference>
<dbReference type="SFLD" id="SFLDG00358">
    <property type="entry name" value="Main_(cytGST)"/>
    <property type="match status" value="1"/>
</dbReference>
<dbReference type="FunFam" id="3.40.30.10:FF:000014">
    <property type="entry name" value="Tau class glutathione S-transferase"/>
    <property type="match status" value="1"/>
</dbReference>
<dbReference type="GO" id="GO:0005737">
    <property type="term" value="C:cytoplasm"/>
    <property type="evidence" value="ECO:0007669"/>
    <property type="project" value="TreeGrafter"/>
</dbReference>
<dbReference type="SUPFAM" id="SSF47616">
    <property type="entry name" value="GST C-terminal domain-like"/>
    <property type="match status" value="1"/>
</dbReference>
<accession>A0AAV1SGM2</accession>
<gene>
    <name evidence="6" type="ORF">DCAF_LOCUS22360</name>
</gene>
<evidence type="ECO:0000259" key="4">
    <source>
        <dbReference type="PROSITE" id="PS50404"/>
    </source>
</evidence>
<evidence type="ECO:0000256" key="1">
    <source>
        <dbReference type="ARBA" id="ARBA00012452"/>
    </source>
</evidence>
<keyword evidence="2" id="KW-0808">Transferase</keyword>
<organism evidence="6 7">
    <name type="scientific">Dovyalis caffra</name>
    <dbReference type="NCBI Taxonomy" id="77055"/>
    <lineage>
        <taxon>Eukaryota</taxon>
        <taxon>Viridiplantae</taxon>
        <taxon>Streptophyta</taxon>
        <taxon>Embryophyta</taxon>
        <taxon>Tracheophyta</taxon>
        <taxon>Spermatophyta</taxon>
        <taxon>Magnoliopsida</taxon>
        <taxon>eudicotyledons</taxon>
        <taxon>Gunneridae</taxon>
        <taxon>Pentapetalae</taxon>
        <taxon>rosids</taxon>
        <taxon>fabids</taxon>
        <taxon>Malpighiales</taxon>
        <taxon>Salicaceae</taxon>
        <taxon>Flacourtieae</taxon>
        <taxon>Dovyalis</taxon>
    </lineage>
</organism>
<dbReference type="CDD" id="cd03058">
    <property type="entry name" value="GST_N_Tau"/>
    <property type="match status" value="1"/>
</dbReference>
<evidence type="ECO:0000259" key="5">
    <source>
        <dbReference type="PROSITE" id="PS50405"/>
    </source>
</evidence>
<dbReference type="AlphaFoldDB" id="A0AAV1SGM2"/>
<dbReference type="FunFam" id="1.20.1050.10:FF:000012">
    <property type="entry name" value="Tau class glutathione S-transferase"/>
    <property type="match status" value="1"/>
</dbReference>
<dbReference type="Gene3D" id="1.20.1050.10">
    <property type="match status" value="1"/>
</dbReference>
<comment type="caution">
    <text evidence="6">The sequence shown here is derived from an EMBL/GenBank/DDBJ whole genome shotgun (WGS) entry which is preliminary data.</text>
</comment>
<dbReference type="InterPro" id="IPR040079">
    <property type="entry name" value="Glutathione_S-Trfase"/>
</dbReference>
<keyword evidence="7" id="KW-1185">Reference proteome</keyword>
<feature type="domain" description="GST C-terminal" evidence="5">
    <location>
        <begin position="86"/>
        <end position="254"/>
    </location>
</feature>
<dbReference type="InterPro" id="IPR036249">
    <property type="entry name" value="Thioredoxin-like_sf"/>
</dbReference>
<dbReference type="PROSITE" id="PS50405">
    <property type="entry name" value="GST_CTER"/>
    <property type="match status" value="1"/>
</dbReference>
<dbReference type="Pfam" id="PF02798">
    <property type="entry name" value="GST_N"/>
    <property type="match status" value="1"/>
</dbReference>
<sequence length="254" mass="29188">MGAVKLIGTYTSLFSIRVEWALKLKEMQYEYLEDDIFNKSPLLLKHNPVHKKIPVLVHDDKPTAESFVILQYIDETWKDNPLLPQDPYERATALFWAKFADEKHDSLVSLSWKFCLQTRFDVLSLSLSLSLLSQGQCLVEAYTAAWTEGDEKEKAIKSAQESFAFLEKLIQGKKFFSGDDTIGYLDLAMGWIPLCLDVMEEIGGMKLVDAKKFPSLLEWAQNFIEIPLIKERLPPRDALSNYLNMIASYKRSHK</sequence>
<comment type="catalytic activity">
    <reaction evidence="3">
        <text>RX + glutathione = an S-substituted glutathione + a halide anion + H(+)</text>
        <dbReference type="Rhea" id="RHEA:16437"/>
        <dbReference type="ChEBI" id="CHEBI:15378"/>
        <dbReference type="ChEBI" id="CHEBI:16042"/>
        <dbReference type="ChEBI" id="CHEBI:17792"/>
        <dbReference type="ChEBI" id="CHEBI:57925"/>
        <dbReference type="ChEBI" id="CHEBI:90779"/>
        <dbReference type="EC" id="2.5.1.18"/>
    </reaction>
</comment>
<dbReference type="InterPro" id="IPR010987">
    <property type="entry name" value="Glutathione-S-Trfase_C-like"/>
</dbReference>
<dbReference type="CDD" id="cd03185">
    <property type="entry name" value="GST_C_Tau"/>
    <property type="match status" value="1"/>
</dbReference>
<evidence type="ECO:0000313" key="6">
    <source>
        <dbReference type="EMBL" id="CAK7349640.1"/>
    </source>
</evidence>
<dbReference type="SUPFAM" id="SSF52833">
    <property type="entry name" value="Thioredoxin-like"/>
    <property type="match status" value="1"/>
</dbReference>
<reference evidence="6 7" key="1">
    <citation type="submission" date="2024-01" db="EMBL/GenBank/DDBJ databases">
        <authorList>
            <person name="Waweru B."/>
        </authorList>
    </citation>
    <scope>NUCLEOTIDE SEQUENCE [LARGE SCALE GENOMIC DNA]</scope>
</reference>
<dbReference type="SFLD" id="SFLDS00019">
    <property type="entry name" value="Glutathione_Transferase_(cytos"/>
    <property type="match status" value="1"/>
</dbReference>
<evidence type="ECO:0000256" key="2">
    <source>
        <dbReference type="ARBA" id="ARBA00022679"/>
    </source>
</evidence>
<dbReference type="GO" id="GO:0006749">
    <property type="term" value="P:glutathione metabolic process"/>
    <property type="evidence" value="ECO:0007669"/>
    <property type="project" value="InterPro"/>
</dbReference>
<dbReference type="GO" id="GO:0004364">
    <property type="term" value="F:glutathione transferase activity"/>
    <property type="evidence" value="ECO:0007669"/>
    <property type="project" value="UniProtKB-EC"/>
</dbReference>
<dbReference type="PANTHER" id="PTHR11260:SF614">
    <property type="entry name" value="GLUTATHIONE S-TRANSFERASE"/>
    <property type="match status" value="1"/>
</dbReference>
<dbReference type="Proteomes" id="UP001314170">
    <property type="component" value="Unassembled WGS sequence"/>
</dbReference>
<dbReference type="InterPro" id="IPR045074">
    <property type="entry name" value="GST_C_Tau"/>
</dbReference>
<dbReference type="PANTHER" id="PTHR11260">
    <property type="entry name" value="GLUTATHIONE S-TRANSFERASE, GST, SUPERFAMILY, GST DOMAIN CONTAINING"/>
    <property type="match status" value="1"/>
</dbReference>
<dbReference type="PROSITE" id="PS50404">
    <property type="entry name" value="GST_NTER"/>
    <property type="match status" value="1"/>
</dbReference>
<proteinExistence type="predicted"/>
<dbReference type="InterPro" id="IPR045073">
    <property type="entry name" value="Omega/Tau-like"/>
</dbReference>
<feature type="domain" description="GST N-terminal" evidence="4">
    <location>
        <begin position="2"/>
        <end position="81"/>
    </location>
</feature>
<dbReference type="EMBL" id="CAWUPB010001176">
    <property type="protein sequence ID" value="CAK7349640.1"/>
    <property type="molecule type" value="Genomic_DNA"/>
</dbReference>
<name>A0AAV1SGM2_9ROSI</name>
<dbReference type="InterPro" id="IPR004045">
    <property type="entry name" value="Glutathione_S-Trfase_N"/>
</dbReference>
<dbReference type="Gene3D" id="3.40.30.10">
    <property type="entry name" value="Glutaredoxin"/>
    <property type="match status" value="1"/>
</dbReference>
<dbReference type="EC" id="2.5.1.18" evidence="1"/>
<protein>
    <recommendedName>
        <fullName evidence="1">glutathione transferase</fullName>
        <ecNumber evidence="1">2.5.1.18</ecNumber>
    </recommendedName>
</protein>